<evidence type="ECO:0000313" key="2">
    <source>
        <dbReference type="Proteomes" id="UP001162501"/>
    </source>
</evidence>
<protein>
    <submittedName>
        <fullName evidence="1">Uncharacterized protein</fullName>
    </submittedName>
</protein>
<evidence type="ECO:0000313" key="1">
    <source>
        <dbReference type="EMBL" id="CAM9757985.1"/>
    </source>
</evidence>
<reference evidence="1" key="2">
    <citation type="submission" date="2025-03" db="EMBL/GenBank/DDBJ databases">
        <authorList>
            <consortium name="ELIXIR-Norway"/>
            <consortium name="Elixir Norway"/>
        </authorList>
    </citation>
    <scope>NUCLEOTIDE SEQUENCE</scope>
</reference>
<name>A0AC59YKC5_RANTA</name>
<accession>A0AC59YKC5</accession>
<sequence length="147" mass="15578">MEKRRRTSQSLCAWPPSSLASHGCLPGGQRVPRCEGGAAASVCAHRSCRQEWGPSGLASPSRESELILTTSSQVALLCCALTKPVLCLYPPPHDSGLERVRAERPSAITDSRLAPVRHGKTETQRGDASCIGPHGESEAGLELKPGL</sequence>
<reference evidence="1" key="1">
    <citation type="submission" date="2023-05" db="EMBL/GenBank/DDBJ databases">
        <authorList>
            <consortium name="ELIXIR-Norway"/>
        </authorList>
    </citation>
    <scope>NUCLEOTIDE SEQUENCE</scope>
</reference>
<dbReference type="EMBL" id="OX596100">
    <property type="protein sequence ID" value="CAM9757985.1"/>
    <property type="molecule type" value="Genomic_DNA"/>
</dbReference>
<dbReference type="Proteomes" id="UP001162501">
    <property type="component" value="Chromosome 16"/>
</dbReference>
<gene>
    <name evidence="1" type="ORF">MRATA1EN22A_LOCUS7050</name>
</gene>
<organism evidence="1 2">
    <name type="scientific">Rangifer tarandus platyrhynchus</name>
    <name type="common">Svalbard reindeer</name>
    <dbReference type="NCBI Taxonomy" id="3082113"/>
    <lineage>
        <taxon>Eukaryota</taxon>
        <taxon>Metazoa</taxon>
        <taxon>Chordata</taxon>
        <taxon>Craniata</taxon>
        <taxon>Vertebrata</taxon>
        <taxon>Euteleostomi</taxon>
        <taxon>Mammalia</taxon>
        <taxon>Eutheria</taxon>
        <taxon>Laurasiatheria</taxon>
        <taxon>Artiodactyla</taxon>
        <taxon>Ruminantia</taxon>
        <taxon>Pecora</taxon>
        <taxon>Cervidae</taxon>
        <taxon>Odocoileinae</taxon>
        <taxon>Rangifer</taxon>
    </lineage>
</organism>
<proteinExistence type="predicted"/>